<accession>E4NG47</accession>
<dbReference type="PATRIC" id="fig|452652.3.peg.4685"/>
<name>E4NG47_KITSK</name>
<dbReference type="AlphaFoldDB" id="E4NG47"/>
<evidence type="ECO:0000313" key="3">
    <source>
        <dbReference type="Proteomes" id="UP000007076"/>
    </source>
</evidence>
<protein>
    <submittedName>
        <fullName evidence="2">Uncharacterized protein</fullName>
    </submittedName>
</protein>
<gene>
    <name evidence="2" type="ordered locus">KSE_46960</name>
</gene>
<dbReference type="Proteomes" id="UP000007076">
    <property type="component" value="Chromosome"/>
</dbReference>
<keyword evidence="3" id="KW-1185">Reference proteome</keyword>
<dbReference type="Pfam" id="PF19979">
    <property type="entry name" value="DUF6415"/>
    <property type="match status" value="1"/>
</dbReference>
<dbReference type="InterPro" id="IPR046300">
    <property type="entry name" value="DUF6415"/>
</dbReference>
<dbReference type="KEGG" id="ksk:KSE_46960"/>
<evidence type="ECO:0000256" key="1">
    <source>
        <dbReference type="SAM" id="MobiDB-lite"/>
    </source>
</evidence>
<feature type="compositionally biased region" description="Gly residues" evidence="1">
    <location>
        <begin position="129"/>
        <end position="138"/>
    </location>
</feature>
<sequence length="158" mass="16673">MHPTPDEPVRLDAAAVAAALDRVDLLTVGAQVGGPPPEDGMVELLDELVGHLALLVAEVDAAYGALPELSAVRGSVEAALHGGRRLLGNPPSDLFAGVVLFGVYCRVLSTLRWVHPRLEEDRLPGVPYGGIRRGGGPPGRHRHAQMRAPRGRRPGAGR</sequence>
<dbReference type="HOGENOM" id="CLU_1667068_0_0_11"/>
<proteinExistence type="predicted"/>
<dbReference type="RefSeq" id="WP_014137776.1">
    <property type="nucleotide sequence ID" value="NC_016109.1"/>
</dbReference>
<organism evidence="2 3">
    <name type="scientific">Kitasatospora setae (strain ATCC 33774 / DSM 43861 / JCM 3304 / KCC A-0304 / NBRC 14216 / KM-6054)</name>
    <name type="common">Streptomyces setae</name>
    <dbReference type="NCBI Taxonomy" id="452652"/>
    <lineage>
        <taxon>Bacteria</taxon>
        <taxon>Bacillati</taxon>
        <taxon>Actinomycetota</taxon>
        <taxon>Actinomycetes</taxon>
        <taxon>Kitasatosporales</taxon>
        <taxon>Streptomycetaceae</taxon>
        <taxon>Kitasatospora</taxon>
    </lineage>
</organism>
<reference evidence="2 3" key="1">
    <citation type="journal article" date="2010" name="DNA Res.">
        <title>Genome sequence of Kitasatospora setae NBRC 14216T: an evolutionary snapshot of the family Streptomycetaceae.</title>
        <authorList>
            <person name="Ichikawa N."/>
            <person name="Oguchi A."/>
            <person name="Ikeda H."/>
            <person name="Ishikawa J."/>
            <person name="Kitani S."/>
            <person name="Watanabe Y."/>
            <person name="Nakamura S."/>
            <person name="Katano Y."/>
            <person name="Kishi E."/>
            <person name="Sasagawa M."/>
            <person name="Ankai A."/>
            <person name="Fukui S."/>
            <person name="Hashimoto Y."/>
            <person name="Kamata S."/>
            <person name="Otoguro M."/>
            <person name="Tanikawa S."/>
            <person name="Nihira T."/>
            <person name="Horinouchi S."/>
            <person name="Ohnishi Y."/>
            <person name="Hayakawa M."/>
            <person name="Kuzuyama T."/>
            <person name="Arisawa A."/>
            <person name="Nomoto F."/>
            <person name="Miura H."/>
            <person name="Takahashi Y."/>
            <person name="Fujita N."/>
        </authorList>
    </citation>
    <scope>NUCLEOTIDE SEQUENCE [LARGE SCALE GENOMIC DNA]</scope>
    <source>
        <strain evidence="3">ATCC 33774 / DSM 43861 / JCM 3304 / KCC A-0304 / NBRC 14216 / KM-6054</strain>
    </source>
</reference>
<dbReference type="EMBL" id="AP010968">
    <property type="protein sequence ID" value="BAJ30477.1"/>
    <property type="molecule type" value="Genomic_DNA"/>
</dbReference>
<evidence type="ECO:0000313" key="2">
    <source>
        <dbReference type="EMBL" id="BAJ30477.1"/>
    </source>
</evidence>
<dbReference type="STRING" id="452652.KSE_46960"/>
<feature type="compositionally biased region" description="Basic residues" evidence="1">
    <location>
        <begin position="139"/>
        <end position="158"/>
    </location>
</feature>
<feature type="region of interest" description="Disordered" evidence="1">
    <location>
        <begin position="129"/>
        <end position="158"/>
    </location>
</feature>